<keyword evidence="1" id="KW-0812">Transmembrane</keyword>
<dbReference type="GO" id="GO:0030428">
    <property type="term" value="C:cell septum"/>
    <property type="evidence" value="ECO:0007669"/>
    <property type="project" value="TreeGrafter"/>
</dbReference>
<dbReference type="Gene3D" id="3.30.70.1070">
    <property type="entry name" value="Sporulation related repeat"/>
    <property type="match status" value="1"/>
</dbReference>
<dbReference type="InterPro" id="IPR052521">
    <property type="entry name" value="Cell_div_SPOR-domain"/>
</dbReference>
<dbReference type="InterPro" id="IPR036680">
    <property type="entry name" value="SPOR-like_sf"/>
</dbReference>
<dbReference type="PROSITE" id="PS51724">
    <property type="entry name" value="SPOR"/>
    <property type="match status" value="1"/>
</dbReference>
<feature type="domain" description="SPOR" evidence="2">
    <location>
        <begin position="106"/>
        <end position="186"/>
    </location>
</feature>
<protein>
    <recommendedName>
        <fullName evidence="2">SPOR domain-containing protein</fullName>
    </recommendedName>
</protein>
<proteinExistence type="predicted"/>
<sequence length="187" mass="20824">MARDYKSRANPAPKKQQTPGWIWFFAGLVVGLFAASLAWLKFASSAGHQQIPPVAASKPKQEQKARPPKPNFEFYTVLPEMEVVVPAPETKTQKLSAPAATPPLPTTTGTSYMLQMGSFRKHTDADRMKAELALLGIQAEIQKVSINNRDTFHRVRSGPYHSSQKINQIRALLAQNYINSLLIKLKK</sequence>
<dbReference type="GO" id="GO:0042834">
    <property type="term" value="F:peptidoglycan binding"/>
    <property type="evidence" value="ECO:0007669"/>
    <property type="project" value="InterPro"/>
</dbReference>
<dbReference type="AlphaFoldDB" id="A0A3B1B2N6"/>
<dbReference type="Pfam" id="PF05036">
    <property type="entry name" value="SPOR"/>
    <property type="match status" value="1"/>
</dbReference>
<reference evidence="3" key="1">
    <citation type="submission" date="2018-06" db="EMBL/GenBank/DDBJ databases">
        <authorList>
            <person name="Zhirakovskaya E."/>
        </authorList>
    </citation>
    <scope>NUCLEOTIDE SEQUENCE</scope>
</reference>
<feature type="transmembrane region" description="Helical" evidence="1">
    <location>
        <begin position="21"/>
        <end position="40"/>
    </location>
</feature>
<keyword evidence="1" id="KW-1133">Transmembrane helix</keyword>
<dbReference type="InterPro" id="IPR007730">
    <property type="entry name" value="SPOR-like_dom"/>
</dbReference>
<dbReference type="PANTHER" id="PTHR38687">
    <property type="entry name" value="CELL DIVISION PROTEIN DEDD-RELATED"/>
    <property type="match status" value="1"/>
</dbReference>
<name>A0A3B1B2N6_9ZZZZ</name>
<gene>
    <name evidence="3" type="ORF">MNBD_GAMMA26-170</name>
</gene>
<dbReference type="GO" id="GO:0032506">
    <property type="term" value="P:cytokinetic process"/>
    <property type="evidence" value="ECO:0007669"/>
    <property type="project" value="TreeGrafter"/>
</dbReference>
<dbReference type="PANTHER" id="PTHR38687:SF1">
    <property type="entry name" value="CELL DIVISION PROTEIN DEDD"/>
    <property type="match status" value="1"/>
</dbReference>
<evidence type="ECO:0000256" key="1">
    <source>
        <dbReference type="SAM" id="Phobius"/>
    </source>
</evidence>
<dbReference type="SUPFAM" id="SSF110997">
    <property type="entry name" value="Sporulation related repeat"/>
    <property type="match status" value="1"/>
</dbReference>
<evidence type="ECO:0000259" key="2">
    <source>
        <dbReference type="PROSITE" id="PS51724"/>
    </source>
</evidence>
<dbReference type="EMBL" id="UOFX01000071">
    <property type="protein sequence ID" value="VAX10392.1"/>
    <property type="molecule type" value="Genomic_DNA"/>
</dbReference>
<keyword evidence="1" id="KW-0472">Membrane</keyword>
<organism evidence="3">
    <name type="scientific">hydrothermal vent metagenome</name>
    <dbReference type="NCBI Taxonomy" id="652676"/>
    <lineage>
        <taxon>unclassified sequences</taxon>
        <taxon>metagenomes</taxon>
        <taxon>ecological metagenomes</taxon>
    </lineage>
</organism>
<accession>A0A3B1B2N6</accession>
<evidence type="ECO:0000313" key="3">
    <source>
        <dbReference type="EMBL" id="VAX10392.1"/>
    </source>
</evidence>
<dbReference type="GO" id="GO:0032153">
    <property type="term" value="C:cell division site"/>
    <property type="evidence" value="ECO:0007669"/>
    <property type="project" value="TreeGrafter"/>
</dbReference>